<dbReference type="PANTHER" id="PTHR21301:SF10">
    <property type="entry name" value="REVERSE TRANSCRIPTASE DOMAIN-CONTAINING PROTEIN"/>
    <property type="match status" value="1"/>
</dbReference>
<keyword evidence="3" id="KW-1185">Reference proteome</keyword>
<dbReference type="STRING" id="6186.A0A183JKU7"/>
<evidence type="ECO:0000313" key="4">
    <source>
        <dbReference type="WBParaSite" id="SCUD_0000332801-mRNA-1"/>
    </source>
</evidence>
<reference evidence="2 3" key="2">
    <citation type="submission" date="2018-11" db="EMBL/GenBank/DDBJ databases">
        <authorList>
            <consortium name="Pathogen Informatics"/>
        </authorList>
    </citation>
    <scope>NUCLEOTIDE SEQUENCE [LARGE SCALE GENOMIC DNA]</scope>
    <source>
        <strain evidence="2">Dakar</strain>
        <strain evidence="3">Dakar, Senegal</strain>
    </source>
</reference>
<evidence type="ECO:0000259" key="1">
    <source>
        <dbReference type="PROSITE" id="PS50878"/>
    </source>
</evidence>
<accession>A0A183JKU7</accession>
<dbReference type="Pfam" id="PF00078">
    <property type="entry name" value="RVT_1"/>
    <property type="match status" value="1"/>
</dbReference>
<dbReference type="WBParaSite" id="SCUD_0000332801-mRNA-1">
    <property type="protein sequence ID" value="SCUD_0000332801-mRNA-1"/>
    <property type="gene ID" value="SCUD_0000332801"/>
</dbReference>
<protein>
    <submittedName>
        <fullName evidence="4">Reverse transcriptase domain-containing protein</fullName>
    </submittedName>
</protein>
<name>A0A183JKU7_9TREM</name>
<gene>
    <name evidence="2" type="ORF">SCUD_LOCUS3327</name>
</gene>
<proteinExistence type="predicted"/>
<dbReference type="PROSITE" id="PS50878">
    <property type="entry name" value="RT_POL"/>
    <property type="match status" value="1"/>
</dbReference>
<evidence type="ECO:0000313" key="2">
    <source>
        <dbReference type="EMBL" id="VDO80986.1"/>
    </source>
</evidence>
<reference evidence="4" key="1">
    <citation type="submission" date="2016-06" db="UniProtKB">
        <authorList>
            <consortium name="WormBaseParasite"/>
        </authorList>
    </citation>
    <scope>IDENTIFICATION</scope>
</reference>
<dbReference type="Proteomes" id="UP000279833">
    <property type="component" value="Unassembled WGS sequence"/>
</dbReference>
<organism evidence="4">
    <name type="scientific">Schistosoma curassoni</name>
    <dbReference type="NCBI Taxonomy" id="6186"/>
    <lineage>
        <taxon>Eukaryota</taxon>
        <taxon>Metazoa</taxon>
        <taxon>Spiralia</taxon>
        <taxon>Lophotrochozoa</taxon>
        <taxon>Platyhelminthes</taxon>
        <taxon>Trematoda</taxon>
        <taxon>Digenea</taxon>
        <taxon>Strigeidida</taxon>
        <taxon>Schistosomatoidea</taxon>
        <taxon>Schistosomatidae</taxon>
        <taxon>Schistosoma</taxon>
    </lineage>
</organism>
<sequence length="284" mass="32224">MNLTNANTVITEQFTEISNLLVTYAQSISNNIELQLRTNPDIVLLKPDKGSGVVIMNKCEYKSKMLSILSDESKFIPGVEFGGIGKLEGRVNSNLEKLLHMNVINKEEFNFLKPMGSEYLHLYGLPKIHKQRIPLRPILSMCRSPTHNLHQCKYSLTDSFKLVDHLGDINIKEKTTCSFDVNSLFTNVPLKKYIDILCDYISLNNLQSRVPVKILKDLLLLCTDNVQFTFEGEYFRQIDGVAMGSLLGPLLADVFMAHVENLADGLIENMSRYKRYVDDILVVC</sequence>
<feature type="domain" description="Reverse transcriptase" evidence="1">
    <location>
        <begin position="106"/>
        <end position="284"/>
    </location>
</feature>
<evidence type="ECO:0000313" key="3">
    <source>
        <dbReference type="Proteomes" id="UP000279833"/>
    </source>
</evidence>
<dbReference type="PANTHER" id="PTHR21301">
    <property type="entry name" value="REVERSE TRANSCRIPTASE"/>
    <property type="match status" value="1"/>
</dbReference>
<dbReference type="EMBL" id="UZAK01003713">
    <property type="protein sequence ID" value="VDO80986.1"/>
    <property type="molecule type" value="Genomic_DNA"/>
</dbReference>
<dbReference type="InterPro" id="IPR000477">
    <property type="entry name" value="RT_dom"/>
</dbReference>
<dbReference type="AlphaFoldDB" id="A0A183JKU7"/>